<feature type="compositionally biased region" description="Basic and acidic residues" evidence="1">
    <location>
        <begin position="35"/>
        <end position="47"/>
    </location>
</feature>
<gene>
    <name evidence="2" type="ORF">FPZ24_04970</name>
</gene>
<feature type="region of interest" description="Disordered" evidence="1">
    <location>
        <begin position="17"/>
        <end position="93"/>
    </location>
</feature>
<name>A0A5B8LH35_9SPHN</name>
<evidence type="ECO:0000313" key="2">
    <source>
        <dbReference type="EMBL" id="QDZ06912.1"/>
    </source>
</evidence>
<evidence type="ECO:0000256" key="1">
    <source>
        <dbReference type="SAM" id="MobiDB-lite"/>
    </source>
</evidence>
<dbReference type="KEGG" id="spai:FPZ24_04970"/>
<keyword evidence="3" id="KW-1185">Reference proteome</keyword>
<dbReference type="RefSeq" id="WP_146569996.1">
    <property type="nucleotide sequence ID" value="NZ_CP042306.1"/>
</dbReference>
<protein>
    <submittedName>
        <fullName evidence="2">Uncharacterized protein</fullName>
    </submittedName>
</protein>
<dbReference type="AlphaFoldDB" id="A0A5B8LH35"/>
<sequence>MSIRQIYCALPIKPIVEAAPSWRTSMNAQRPSNDPPDHAVEEGDQPAKDGPTANQPDKKTPDIKPDQIAADDPHKAQKLTQAGRSFDVDEAEE</sequence>
<feature type="compositionally biased region" description="Polar residues" evidence="1">
    <location>
        <begin position="22"/>
        <end position="32"/>
    </location>
</feature>
<accession>A0A5B8LH35</accession>
<proteinExistence type="predicted"/>
<evidence type="ECO:0000313" key="3">
    <source>
        <dbReference type="Proteomes" id="UP000315673"/>
    </source>
</evidence>
<dbReference type="Proteomes" id="UP000315673">
    <property type="component" value="Chromosome"/>
</dbReference>
<dbReference type="EMBL" id="CP042306">
    <property type="protein sequence ID" value="QDZ06912.1"/>
    <property type="molecule type" value="Genomic_DNA"/>
</dbReference>
<organism evidence="2 3">
    <name type="scientific">Sphingomonas panacisoli</name>
    <dbReference type="NCBI Taxonomy" id="1813879"/>
    <lineage>
        <taxon>Bacteria</taxon>
        <taxon>Pseudomonadati</taxon>
        <taxon>Pseudomonadota</taxon>
        <taxon>Alphaproteobacteria</taxon>
        <taxon>Sphingomonadales</taxon>
        <taxon>Sphingomonadaceae</taxon>
        <taxon>Sphingomonas</taxon>
    </lineage>
</organism>
<reference evidence="2 3" key="1">
    <citation type="submission" date="2019-07" db="EMBL/GenBank/DDBJ databases">
        <title>Full genome sequence of Sphingomonas sp. 4R-6-7(HKS19).</title>
        <authorList>
            <person name="Im W.-T."/>
        </authorList>
    </citation>
    <scope>NUCLEOTIDE SEQUENCE [LARGE SCALE GENOMIC DNA]</scope>
    <source>
        <strain evidence="2 3">HKS19</strain>
    </source>
</reference>
<feature type="compositionally biased region" description="Basic and acidic residues" evidence="1">
    <location>
        <begin position="56"/>
        <end position="75"/>
    </location>
</feature>